<organism evidence="9 10">
    <name type="scientific">Kouleothrix aurantiaca</name>
    <dbReference type="NCBI Taxonomy" id="186479"/>
    <lineage>
        <taxon>Bacteria</taxon>
        <taxon>Bacillati</taxon>
        <taxon>Chloroflexota</taxon>
        <taxon>Chloroflexia</taxon>
        <taxon>Chloroflexales</taxon>
        <taxon>Roseiflexineae</taxon>
        <taxon>Roseiflexaceae</taxon>
        <taxon>Kouleothrix</taxon>
    </lineage>
</organism>
<dbReference type="NCBIfam" id="TIGR00071">
    <property type="entry name" value="hisT_truA"/>
    <property type="match status" value="1"/>
</dbReference>
<dbReference type="Gene3D" id="3.30.70.580">
    <property type="entry name" value="Pseudouridine synthase I, catalytic domain, N-terminal subdomain"/>
    <property type="match status" value="1"/>
</dbReference>
<dbReference type="EC" id="5.4.99.12" evidence="4"/>
<dbReference type="HAMAP" id="MF_00171">
    <property type="entry name" value="TruA"/>
    <property type="match status" value="1"/>
</dbReference>
<feature type="active site" description="Nucleophile" evidence="4 5">
    <location>
        <position position="52"/>
    </location>
</feature>
<feature type="domain" description="Pseudouridine synthase I TruA alpha/beta" evidence="8">
    <location>
        <begin position="9"/>
        <end position="102"/>
    </location>
</feature>
<comment type="function">
    <text evidence="4">Formation of pseudouridine at positions 38, 39 and 40 in the anticodon stem and loop of transfer RNAs.</text>
</comment>
<keyword evidence="2 4" id="KW-0819">tRNA processing</keyword>
<dbReference type="PIRSF" id="PIRSF001430">
    <property type="entry name" value="tRNA_psdUrid_synth"/>
    <property type="match status" value="1"/>
</dbReference>
<dbReference type="InterPro" id="IPR001406">
    <property type="entry name" value="PsdUridine_synth_TruA"/>
</dbReference>
<evidence type="ECO:0000313" key="10">
    <source>
        <dbReference type="Proteomes" id="UP000050509"/>
    </source>
</evidence>
<dbReference type="PANTHER" id="PTHR11142">
    <property type="entry name" value="PSEUDOURIDYLATE SYNTHASE"/>
    <property type="match status" value="1"/>
</dbReference>
<dbReference type="SUPFAM" id="SSF55120">
    <property type="entry name" value="Pseudouridine synthase"/>
    <property type="match status" value="1"/>
</dbReference>
<dbReference type="Gene3D" id="3.30.70.660">
    <property type="entry name" value="Pseudouridine synthase I, catalytic domain, C-terminal subdomain"/>
    <property type="match status" value="1"/>
</dbReference>
<evidence type="ECO:0000259" key="8">
    <source>
        <dbReference type="Pfam" id="PF01416"/>
    </source>
</evidence>
<feature type="domain" description="Pseudouridine synthase I TruA alpha/beta" evidence="8">
    <location>
        <begin position="143"/>
        <end position="248"/>
    </location>
</feature>
<evidence type="ECO:0000256" key="6">
    <source>
        <dbReference type="PIRSR" id="PIRSR001430-2"/>
    </source>
</evidence>
<dbReference type="CDD" id="cd02570">
    <property type="entry name" value="PseudoU_synth_EcTruA"/>
    <property type="match status" value="1"/>
</dbReference>
<feature type="binding site" evidence="4 6">
    <location>
        <position position="110"/>
    </location>
    <ligand>
        <name>substrate</name>
    </ligand>
</feature>
<comment type="similarity">
    <text evidence="1 4 7">Belongs to the tRNA pseudouridine synthase TruA family.</text>
</comment>
<evidence type="ECO:0000256" key="4">
    <source>
        <dbReference type="HAMAP-Rule" id="MF_00171"/>
    </source>
</evidence>
<evidence type="ECO:0000256" key="5">
    <source>
        <dbReference type="PIRSR" id="PIRSR001430-1"/>
    </source>
</evidence>
<reference evidence="9 10" key="1">
    <citation type="submission" date="2015-09" db="EMBL/GenBank/DDBJ databases">
        <title>Draft genome sequence of Kouleothrix aurantiaca JCM 19913.</title>
        <authorList>
            <person name="Hemp J."/>
        </authorList>
    </citation>
    <scope>NUCLEOTIDE SEQUENCE [LARGE SCALE GENOMIC DNA]</scope>
    <source>
        <strain evidence="9 10">COM-B</strain>
    </source>
</reference>
<dbReference type="Proteomes" id="UP000050509">
    <property type="component" value="Unassembled WGS sequence"/>
</dbReference>
<dbReference type="GO" id="GO:0031119">
    <property type="term" value="P:tRNA pseudouridine synthesis"/>
    <property type="evidence" value="ECO:0007669"/>
    <property type="project" value="UniProtKB-UniRule"/>
</dbReference>
<keyword evidence="3 4" id="KW-0413">Isomerase</keyword>
<dbReference type="PANTHER" id="PTHR11142:SF0">
    <property type="entry name" value="TRNA PSEUDOURIDINE SYNTHASE-LIKE 1"/>
    <property type="match status" value="1"/>
</dbReference>
<sequence>MRNIALRIEYDGTDFAGSQLQANGRTVQGELEQAWEQLTQAQERMHLAGRTDAGVHARGQVANVWTETQRDAGTIQRALTAILPHDIAVREAWDVSSDFHARHTAIRRDYRFLIDNGRVASPLLRHHALHVARQLDVAAINGAMATLLGTHDFAAFAGAGQEGTTVRTCYVAHCQPCEVWGQPLLAIDIAANAFLRHMVRNIVGTLLQVGDNKRGIEDFAALLEARDRRKAGDTIPAHGLYLMSVTYP</sequence>
<keyword evidence="10" id="KW-1185">Reference proteome</keyword>
<accession>A0A0P9D704</accession>
<dbReference type="InterPro" id="IPR020095">
    <property type="entry name" value="PsdUridine_synth_TruA_C"/>
</dbReference>
<evidence type="ECO:0000313" key="9">
    <source>
        <dbReference type="EMBL" id="KPV54776.1"/>
    </source>
</evidence>
<name>A0A0P9D704_9CHLR</name>
<evidence type="ECO:0000256" key="1">
    <source>
        <dbReference type="ARBA" id="ARBA00009375"/>
    </source>
</evidence>
<dbReference type="InterPro" id="IPR020097">
    <property type="entry name" value="PsdUridine_synth_TruA_a/b_dom"/>
</dbReference>
<dbReference type="InterPro" id="IPR020103">
    <property type="entry name" value="PsdUridine_synth_cat_dom_sf"/>
</dbReference>
<dbReference type="GO" id="GO:0160147">
    <property type="term" value="F:tRNA pseudouridine(38-40) synthase activity"/>
    <property type="evidence" value="ECO:0007669"/>
    <property type="project" value="UniProtKB-EC"/>
</dbReference>
<dbReference type="Pfam" id="PF01416">
    <property type="entry name" value="PseudoU_synth_1"/>
    <property type="match status" value="2"/>
</dbReference>
<comment type="catalytic activity">
    <reaction evidence="4 7">
        <text>uridine(38/39/40) in tRNA = pseudouridine(38/39/40) in tRNA</text>
        <dbReference type="Rhea" id="RHEA:22376"/>
        <dbReference type="Rhea" id="RHEA-COMP:10085"/>
        <dbReference type="Rhea" id="RHEA-COMP:10087"/>
        <dbReference type="ChEBI" id="CHEBI:65314"/>
        <dbReference type="ChEBI" id="CHEBI:65315"/>
        <dbReference type="EC" id="5.4.99.12"/>
    </reaction>
</comment>
<proteinExistence type="inferred from homology"/>
<dbReference type="AlphaFoldDB" id="A0A0P9D704"/>
<comment type="caution">
    <text evidence="4">Lacks conserved residue(s) required for the propagation of feature annotation.</text>
</comment>
<evidence type="ECO:0000256" key="3">
    <source>
        <dbReference type="ARBA" id="ARBA00023235"/>
    </source>
</evidence>
<gene>
    <name evidence="4" type="primary">truA</name>
    <name evidence="9" type="ORF">SE17_01585</name>
</gene>
<dbReference type="EMBL" id="LJCR01000016">
    <property type="protein sequence ID" value="KPV54776.1"/>
    <property type="molecule type" value="Genomic_DNA"/>
</dbReference>
<comment type="caution">
    <text evidence="9">The sequence shown here is derived from an EMBL/GenBank/DDBJ whole genome shotgun (WGS) entry which is preliminary data.</text>
</comment>
<dbReference type="PATRIC" id="fig|186479.3.peg.2356"/>
<evidence type="ECO:0000256" key="7">
    <source>
        <dbReference type="RuleBase" id="RU003792"/>
    </source>
</evidence>
<evidence type="ECO:0000256" key="2">
    <source>
        <dbReference type="ARBA" id="ARBA00022694"/>
    </source>
</evidence>
<dbReference type="FunFam" id="3.30.70.580:FF:000001">
    <property type="entry name" value="tRNA pseudouridine synthase A"/>
    <property type="match status" value="1"/>
</dbReference>
<comment type="subunit">
    <text evidence="4">Homodimer.</text>
</comment>
<dbReference type="InterPro" id="IPR020094">
    <property type="entry name" value="TruA/RsuA/RluB/E/F_N"/>
</dbReference>
<protein>
    <recommendedName>
        <fullName evidence="4">tRNA pseudouridine synthase A</fullName>
        <ecNumber evidence="4">5.4.99.12</ecNumber>
    </recommendedName>
    <alternativeName>
        <fullName evidence="4">tRNA pseudouridine(38-40) synthase</fullName>
    </alternativeName>
    <alternativeName>
        <fullName evidence="4">tRNA pseudouridylate synthase I</fullName>
    </alternativeName>
    <alternativeName>
        <fullName evidence="4">tRNA-uridine isomerase I</fullName>
    </alternativeName>
</protein>
<dbReference type="GO" id="GO:0003723">
    <property type="term" value="F:RNA binding"/>
    <property type="evidence" value="ECO:0007669"/>
    <property type="project" value="InterPro"/>
</dbReference>